<dbReference type="KEGG" id="ptm:GSPATT00028487001"/>
<dbReference type="STRING" id="5888.A0BFY5"/>
<dbReference type="Proteomes" id="UP000000600">
    <property type="component" value="Unassembled WGS sequence"/>
</dbReference>
<name>A0BFY5_PARTE</name>
<keyword evidence="3" id="KW-1185">Reference proteome</keyword>
<feature type="domain" description="F-box" evidence="1">
    <location>
        <begin position="34"/>
        <end position="62"/>
    </location>
</feature>
<accession>A0BFY5</accession>
<protein>
    <recommendedName>
        <fullName evidence="1">F-box domain-containing protein</fullName>
    </recommendedName>
</protein>
<dbReference type="PANTHER" id="PTHR13318">
    <property type="entry name" value="PARTNER OF PAIRED, ISOFORM B-RELATED"/>
    <property type="match status" value="1"/>
</dbReference>
<evidence type="ECO:0000313" key="3">
    <source>
        <dbReference type="Proteomes" id="UP000000600"/>
    </source>
</evidence>
<dbReference type="OrthoDB" id="550575at2759"/>
<dbReference type="InParanoid" id="A0BFY5"/>
<dbReference type="InterPro" id="IPR036047">
    <property type="entry name" value="F-box-like_dom_sf"/>
</dbReference>
<dbReference type="EMBL" id="CT867992">
    <property type="protein sequence ID" value="CAK57452.1"/>
    <property type="molecule type" value="Genomic_DNA"/>
</dbReference>
<evidence type="ECO:0000259" key="1">
    <source>
        <dbReference type="Pfam" id="PF12937"/>
    </source>
</evidence>
<dbReference type="SUPFAM" id="SSF81383">
    <property type="entry name" value="F-box domain"/>
    <property type="match status" value="1"/>
</dbReference>
<dbReference type="RefSeq" id="XP_001424850.1">
    <property type="nucleotide sequence ID" value="XM_001424813.1"/>
</dbReference>
<dbReference type="InterPro" id="IPR001810">
    <property type="entry name" value="F-box_dom"/>
</dbReference>
<dbReference type="eggNOG" id="KOG1947">
    <property type="taxonomic scope" value="Eukaryota"/>
</dbReference>
<reference evidence="2 3" key="1">
    <citation type="journal article" date="2006" name="Nature">
        <title>Global trends of whole-genome duplications revealed by the ciliate Paramecium tetraurelia.</title>
        <authorList>
            <consortium name="Genoscope"/>
            <person name="Aury J.-M."/>
            <person name="Jaillon O."/>
            <person name="Duret L."/>
            <person name="Noel B."/>
            <person name="Jubin C."/>
            <person name="Porcel B.M."/>
            <person name="Segurens B."/>
            <person name="Daubin V."/>
            <person name="Anthouard V."/>
            <person name="Aiach N."/>
            <person name="Arnaiz O."/>
            <person name="Billaut A."/>
            <person name="Beisson J."/>
            <person name="Blanc I."/>
            <person name="Bouhouche K."/>
            <person name="Camara F."/>
            <person name="Duharcourt S."/>
            <person name="Guigo R."/>
            <person name="Gogendeau D."/>
            <person name="Katinka M."/>
            <person name="Keller A.-M."/>
            <person name="Kissmehl R."/>
            <person name="Klotz C."/>
            <person name="Koll F."/>
            <person name="Le Moue A."/>
            <person name="Lepere C."/>
            <person name="Malinsky S."/>
            <person name="Nowacki M."/>
            <person name="Nowak J.K."/>
            <person name="Plattner H."/>
            <person name="Poulain J."/>
            <person name="Ruiz F."/>
            <person name="Serrano V."/>
            <person name="Zagulski M."/>
            <person name="Dessen P."/>
            <person name="Betermier M."/>
            <person name="Weissenbach J."/>
            <person name="Scarpelli C."/>
            <person name="Schachter V."/>
            <person name="Sperling L."/>
            <person name="Meyer E."/>
            <person name="Cohen J."/>
            <person name="Wincker P."/>
        </authorList>
    </citation>
    <scope>NUCLEOTIDE SEQUENCE [LARGE SCALE GENOMIC DNA]</scope>
    <source>
        <strain evidence="2 3">Stock d4-2</strain>
    </source>
</reference>
<organism evidence="2 3">
    <name type="scientific">Paramecium tetraurelia</name>
    <dbReference type="NCBI Taxonomy" id="5888"/>
    <lineage>
        <taxon>Eukaryota</taxon>
        <taxon>Sar</taxon>
        <taxon>Alveolata</taxon>
        <taxon>Ciliophora</taxon>
        <taxon>Intramacronucleata</taxon>
        <taxon>Oligohymenophorea</taxon>
        <taxon>Peniculida</taxon>
        <taxon>Parameciidae</taxon>
        <taxon>Paramecium</taxon>
    </lineage>
</organism>
<sequence>MMKKQQIRKPPSYDPFTLLKNDYVRIILTYLNVVLHQLKQFDLVRSARVCRRWREIIEKDPLMFEHANLENIDSSKPLFPILKIFSRDKTIISMKLPPHATQTDTAYMFMQLPQSIQYLKFTNINMEFSKIFTRKFPNFKSLTLVNTKNRKKPFDEIEMKSFLTLKSAQELHFYSLPWEDGFISIFAEFNLQVLCIHDCPHLTNDSLYLISKHCKLLQKLLVGGSEQVYNAQISKSGFQIDLMHLKSLEIRYCSRIGDQSLDIIAHSFPTLTEFALVRNNFEKCAKISDQAFKNMQDLQLQRLSIIYTRKLRDQAHINIAKFHQLRYLCLRNCPLQYDVSIWNENCPFLEELDVSGDSWVSQSFVLGIAQHQNLKIFWLGHFEHGDLDCDTKLQQYPPEGLFLESIFKKETSFPKLHTLHLEHDCNLTYWLYARISKLRPKLFFR</sequence>
<dbReference type="OMA" id="DQAHINI"/>
<dbReference type="Pfam" id="PF12937">
    <property type="entry name" value="F-box-like"/>
    <property type="match status" value="1"/>
</dbReference>
<dbReference type="InterPro" id="IPR032675">
    <property type="entry name" value="LRR_dom_sf"/>
</dbReference>
<dbReference type="HOGENOM" id="CLU_616045_0_0_1"/>
<dbReference type="Gene3D" id="3.80.10.10">
    <property type="entry name" value="Ribonuclease Inhibitor"/>
    <property type="match status" value="1"/>
</dbReference>
<dbReference type="InterPro" id="IPR006553">
    <property type="entry name" value="Leu-rich_rpt_Cys-con_subtyp"/>
</dbReference>
<gene>
    <name evidence="2" type="ORF">GSPATT00028487001</name>
</gene>
<dbReference type="SMART" id="SM00367">
    <property type="entry name" value="LRR_CC"/>
    <property type="match status" value="4"/>
</dbReference>
<dbReference type="GeneID" id="5010634"/>
<evidence type="ECO:0000313" key="2">
    <source>
        <dbReference type="EMBL" id="CAK57452.1"/>
    </source>
</evidence>
<proteinExistence type="predicted"/>
<dbReference type="AlphaFoldDB" id="A0BFY5"/>
<dbReference type="SUPFAM" id="SSF52047">
    <property type="entry name" value="RNI-like"/>
    <property type="match status" value="1"/>
</dbReference>